<evidence type="ECO:0000313" key="1">
    <source>
        <dbReference type="EMBL" id="MBN3108409.1"/>
    </source>
</evidence>
<dbReference type="Proteomes" id="UP000269351">
    <property type="component" value="Chromosome"/>
</dbReference>
<organism evidence="2 3">
    <name type="scientific">Pectobacterium brasiliense</name>
    <dbReference type="NCBI Taxonomy" id="180957"/>
    <lineage>
        <taxon>Bacteria</taxon>
        <taxon>Pseudomonadati</taxon>
        <taxon>Pseudomonadota</taxon>
        <taxon>Gammaproteobacteria</taxon>
        <taxon>Enterobacterales</taxon>
        <taxon>Pectobacteriaceae</taxon>
        <taxon>Pectobacterium</taxon>
    </lineage>
</organism>
<sequence>MSKFIPNGSYQKTASQINSNLYGKAQRRDQTWVAAGFNITDLSGGLVNWDGALQPENAPLPTAGFVPGGSYKQTTQNIAVTLTAYCQKKDGSWQWSSLDITNYKQGDGDIANIDGILKIQK</sequence>
<keyword evidence="4" id="KW-1185">Reference proteome</keyword>
<name>A0A3S0XWH8_9GAMM</name>
<reference evidence="1 4" key="1">
    <citation type="submission" date="2020-07" db="EMBL/GenBank/DDBJ databases">
        <title>A pangenomic view of the genus Pectobacterium provides insights into genome organization, phylogeny, and virulence.</title>
        <authorList>
            <person name="Jonkheer E."/>
            <person name="Brankovics B."/>
            <person name="Houwers I."/>
            <person name="Van Der Wolf J."/>
            <person name="Bonants P."/>
            <person name="Vreeburg R."/>
            <person name="Bollema R."/>
            <person name="De Haan J."/>
            <person name="Berke L."/>
            <person name="De Ridder D."/>
            <person name="Smit S."/>
            <person name="Van Der Lee T.A.J."/>
        </authorList>
    </citation>
    <scope>NUCLEOTIDE SEQUENCE [LARGE SCALE GENOMIC DNA]</scope>
    <source>
        <strain evidence="1 4">NAK:384</strain>
    </source>
</reference>
<evidence type="ECO:0000313" key="3">
    <source>
        <dbReference type="Proteomes" id="UP000269351"/>
    </source>
</evidence>
<evidence type="ECO:0000313" key="2">
    <source>
        <dbReference type="EMBL" id="QPK23277.1"/>
    </source>
</evidence>
<dbReference type="InterPro" id="IPR036673">
    <property type="entry name" value="Cyanovirin-N_sf"/>
</dbReference>
<dbReference type="Gene3D" id="2.30.60.10">
    <property type="entry name" value="Cyanovirin-N"/>
    <property type="match status" value="1"/>
</dbReference>
<dbReference type="KEGG" id="pbra:B5S52_17250"/>
<gene>
    <name evidence="2" type="ORF">F126LOC_016775</name>
    <name evidence="1" type="ORF">H4F48_20320</name>
</gene>
<proteinExistence type="predicted"/>
<evidence type="ECO:0000313" key="4">
    <source>
        <dbReference type="Proteomes" id="UP000762586"/>
    </source>
</evidence>
<protein>
    <submittedName>
        <fullName evidence="2">Cyanovirin</fullName>
    </submittedName>
</protein>
<dbReference type="EMBL" id="JACGET010000030">
    <property type="protein sequence ID" value="MBN3108409.1"/>
    <property type="molecule type" value="Genomic_DNA"/>
</dbReference>
<dbReference type="AlphaFoldDB" id="A0A3S0XWH8"/>
<accession>A0A3S0XWH8</accession>
<dbReference type="EMBL" id="CP065031">
    <property type="protein sequence ID" value="QPK23277.1"/>
    <property type="molecule type" value="Genomic_DNA"/>
</dbReference>
<dbReference type="Proteomes" id="UP000762586">
    <property type="component" value="Unassembled WGS sequence"/>
</dbReference>
<dbReference type="RefSeq" id="WP_014914374.1">
    <property type="nucleotide sequence ID" value="NZ_BSWF01000004.1"/>
</dbReference>
<reference evidence="2 3" key="2">
    <citation type="submission" date="2020-11" db="EMBL/GenBank/DDBJ databases">
        <title>Complete genome sequence of Pectobacterium brasiliense strain F126.</title>
        <authorList>
            <person name="Miroshnikov K."/>
            <person name="Vo T.N.H."/>
            <person name="Khodykina M.V."/>
            <person name="Kabanova A.P."/>
            <person name="Shneider M."/>
            <person name="Korzhenkov A."/>
            <person name="Toschakov S.V."/>
            <person name="Miroshnikov K.A."/>
            <person name="Ignatov A.N."/>
            <person name="Mikhailova Y.V."/>
            <person name="Shelenkov A."/>
            <person name="Yanushevich Y.G."/>
            <person name="Evseev P.V."/>
        </authorList>
    </citation>
    <scope>NUCLEOTIDE SEQUENCE [LARGE SCALE GENOMIC DNA]</scope>
    <source>
        <strain evidence="2 3">F126</strain>
    </source>
</reference>